<dbReference type="InterPro" id="IPR028082">
    <property type="entry name" value="Peripla_BP_I"/>
</dbReference>
<evidence type="ECO:0000256" key="2">
    <source>
        <dbReference type="ARBA" id="ARBA00007639"/>
    </source>
</evidence>
<dbReference type="SUPFAM" id="SSF53822">
    <property type="entry name" value="Periplasmic binding protein-like I"/>
    <property type="match status" value="1"/>
</dbReference>
<proteinExistence type="inferred from homology"/>
<gene>
    <name evidence="5" type="ORF">CfE428DRAFT_1776</name>
</gene>
<name>B4CYN8_9BACT</name>
<dbReference type="AlphaFoldDB" id="B4CYN8"/>
<dbReference type="InterPro" id="IPR050555">
    <property type="entry name" value="Bact_Solute-Bind_Prot2"/>
</dbReference>
<keyword evidence="6" id="KW-1185">Reference proteome</keyword>
<dbReference type="Gene3D" id="3.40.50.2300">
    <property type="match status" value="2"/>
</dbReference>
<dbReference type="STRING" id="497964.CfE428DRAFT_1776"/>
<dbReference type="EMBL" id="ABVL01000004">
    <property type="protein sequence ID" value="EDY20579.1"/>
    <property type="molecule type" value="Genomic_DNA"/>
</dbReference>
<dbReference type="FunCoup" id="B4CYN8">
    <property type="interactions" value="90"/>
</dbReference>
<dbReference type="Proteomes" id="UP000005824">
    <property type="component" value="Unassembled WGS sequence"/>
</dbReference>
<keyword evidence="3" id="KW-0732">Signal</keyword>
<evidence type="ECO:0000256" key="1">
    <source>
        <dbReference type="ARBA" id="ARBA00004196"/>
    </source>
</evidence>
<dbReference type="Pfam" id="PF13407">
    <property type="entry name" value="Peripla_BP_4"/>
    <property type="match status" value="1"/>
</dbReference>
<dbReference type="PANTHER" id="PTHR30036:SF1">
    <property type="entry name" value="D-XYLOSE-BINDING PERIPLASMIC PROTEIN"/>
    <property type="match status" value="1"/>
</dbReference>
<evidence type="ECO:0000313" key="5">
    <source>
        <dbReference type="EMBL" id="EDY20579.1"/>
    </source>
</evidence>
<evidence type="ECO:0000313" key="6">
    <source>
        <dbReference type="Proteomes" id="UP000005824"/>
    </source>
</evidence>
<keyword evidence="5" id="KW-0378">Hydrolase</keyword>
<organism evidence="5 6">
    <name type="scientific">Chthoniobacter flavus Ellin428</name>
    <dbReference type="NCBI Taxonomy" id="497964"/>
    <lineage>
        <taxon>Bacteria</taxon>
        <taxon>Pseudomonadati</taxon>
        <taxon>Verrucomicrobiota</taxon>
        <taxon>Spartobacteria</taxon>
        <taxon>Chthoniobacterales</taxon>
        <taxon>Chthoniobacteraceae</taxon>
        <taxon>Chthoniobacter</taxon>
    </lineage>
</organism>
<protein>
    <submittedName>
        <fullName evidence="5">Monosaccharide-transporting ATPase</fullName>
        <ecNumber evidence="5">3.6.3.17</ecNumber>
    </submittedName>
</protein>
<sequence precursor="true">MKLRLALVVLSCLISVVTGLVLTRSGATPVSSKKRARPLVGLSLDTLKEERWQRDRDNFVKKTGELGADVKVQSANGDDVRQVNDVQSLITEGVDVIVIAPHNGDAMAKAVNLAHDAGIPVLSYDRLIRNCDLDLYMTFDNFRVGELQAQYLVNALTKAGPGKKRIIRLYGAKTDNNAVVFKAGQDKVLQPLIESGAIEVVHEDWVDDWKPENAKKVANAGINKAGHNFDAILASNDGTAGGAIQALIEEGLAGKVLVTGQDADLAACQRIVAGTQSMTIYKPLKNLADQAAEYAVKLAKHRPVIAKGSYDNGQIEVPTVLLDVIPVTKDNLRETVIKDGFHTAEEVFGNAKGQ</sequence>
<dbReference type="InParanoid" id="B4CYN8"/>
<dbReference type="EC" id="3.6.3.17" evidence="5"/>
<dbReference type="PANTHER" id="PTHR30036">
    <property type="entry name" value="D-XYLOSE-BINDING PERIPLASMIC PROTEIN"/>
    <property type="match status" value="1"/>
</dbReference>
<dbReference type="RefSeq" id="WP_006979102.1">
    <property type="nucleotide sequence ID" value="NZ_ABVL01000004.1"/>
</dbReference>
<dbReference type="CDD" id="cd19991">
    <property type="entry name" value="PBP1_ABC_xylose_binding"/>
    <property type="match status" value="1"/>
</dbReference>
<dbReference type="GO" id="GO:0030246">
    <property type="term" value="F:carbohydrate binding"/>
    <property type="evidence" value="ECO:0007669"/>
    <property type="project" value="TreeGrafter"/>
</dbReference>
<evidence type="ECO:0000259" key="4">
    <source>
        <dbReference type="Pfam" id="PF13407"/>
    </source>
</evidence>
<comment type="caution">
    <text evidence="5">The sequence shown here is derived from an EMBL/GenBank/DDBJ whole genome shotgun (WGS) entry which is preliminary data.</text>
</comment>
<dbReference type="GO" id="GO:0016787">
    <property type="term" value="F:hydrolase activity"/>
    <property type="evidence" value="ECO:0007669"/>
    <property type="project" value="UniProtKB-KW"/>
</dbReference>
<evidence type="ECO:0000256" key="3">
    <source>
        <dbReference type="ARBA" id="ARBA00022729"/>
    </source>
</evidence>
<feature type="domain" description="Periplasmic binding protein" evidence="4">
    <location>
        <begin position="40"/>
        <end position="301"/>
    </location>
</feature>
<dbReference type="InterPro" id="IPR025997">
    <property type="entry name" value="SBP_2_dom"/>
</dbReference>
<reference evidence="5 6" key="1">
    <citation type="journal article" date="2011" name="J. Bacteriol.">
        <title>Genome sequence of Chthoniobacter flavus Ellin428, an aerobic heterotrophic soil bacterium.</title>
        <authorList>
            <person name="Kant R."/>
            <person name="van Passel M.W."/>
            <person name="Palva A."/>
            <person name="Lucas S."/>
            <person name="Lapidus A."/>
            <person name="Glavina Del Rio T."/>
            <person name="Dalin E."/>
            <person name="Tice H."/>
            <person name="Bruce D."/>
            <person name="Goodwin L."/>
            <person name="Pitluck S."/>
            <person name="Larimer F.W."/>
            <person name="Land M.L."/>
            <person name="Hauser L."/>
            <person name="Sangwan P."/>
            <person name="de Vos W.M."/>
            <person name="Janssen P.H."/>
            <person name="Smidt H."/>
        </authorList>
    </citation>
    <scope>NUCLEOTIDE SEQUENCE [LARGE SCALE GENOMIC DNA]</scope>
    <source>
        <strain evidence="5 6">Ellin428</strain>
    </source>
</reference>
<comment type="similarity">
    <text evidence="2">Belongs to the bacterial solute-binding protein 2 family.</text>
</comment>
<dbReference type="eggNOG" id="COG4213">
    <property type="taxonomic scope" value="Bacteria"/>
</dbReference>
<accession>B4CYN8</accession>
<comment type="subcellular location">
    <subcellularLocation>
        <location evidence="1">Cell envelope</location>
    </subcellularLocation>
</comment>
<dbReference type="GO" id="GO:0030288">
    <property type="term" value="C:outer membrane-bounded periplasmic space"/>
    <property type="evidence" value="ECO:0007669"/>
    <property type="project" value="TreeGrafter"/>
</dbReference>